<evidence type="ECO:0000313" key="2">
    <source>
        <dbReference type="Proteomes" id="UP000078046"/>
    </source>
</evidence>
<accession>A0A177B393</accession>
<comment type="caution">
    <text evidence="1">The sequence shown here is derived from an EMBL/GenBank/DDBJ whole genome shotgun (WGS) entry which is preliminary data.</text>
</comment>
<dbReference type="AlphaFoldDB" id="A0A177B393"/>
<dbReference type="Proteomes" id="UP000078046">
    <property type="component" value="Unassembled WGS sequence"/>
</dbReference>
<gene>
    <name evidence="1" type="ORF">A3Q56_03495</name>
</gene>
<name>A0A177B393_9BILA</name>
<reference evidence="1 2" key="1">
    <citation type="submission" date="2016-04" db="EMBL/GenBank/DDBJ databases">
        <title>The genome of Intoshia linei affirms orthonectids as highly simplified spiralians.</title>
        <authorList>
            <person name="Mikhailov K.V."/>
            <person name="Slusarev G.S."/>
            <person name="Nikitin M.A."/>
            <person name="Logacheva M.D."/>
            <person name="Penin A."/>
            <person name="Aleoshin V."/>
            <person name="Panchin Y.V."/>
        </authorList>
    </citation>
    <scope>NUCLEOTIDE SEQUENCE [LARGE SCALE GENOMIC DNA]</scope>
    <source>
        <strain evidence="1">Intl2013</strain>
        <tissue evidence="1">Whole animal</tissue>
    </source>
</reference>
<keyword evidence="2" id="KW-1185">Reference proteome</keyword>
<sequence length="434" mass="50108">MPRISLDFIAKQTSECLGLTIKLFDIPKRQPVPYCGRYFYDSLTSLDSIQDPVRSLAKIHLGIKKYQNAEEFGVVPSGISYIVKNKEAIISRANSLTPITLKSTIIRPPEVKIYVSRPILRQKVQEKYVIIDNYRSHKTQSTLFGTFETRPVISTRDTCRTVSMAQRMCKQVTNLYEDSSMASEEIDVSFEEYINMDYNIVTRHTLTVDEIVNNTIESLMEVIMMLKLSQQIQISKAFVYKEVSLYNKKILTQAMQIFKQRQNFNTNEHNKISDNFCPNDVHFKYKNNATHVTVCTIKESDTTVCLHIFDETNIDMTNKEVGTSANVNGIPIQTNHAIKDKYISMVKEVGRVYRPSGIEIHSKRLWDGKNHINALKKKIFGVLTYLDYLKKTDVERMPDDNDNRWALLMDARYLGPESDTSGIRKMEINVLHLW</sequence>
<dbReference type="EMBL" id="LWCA01000393">
    <property type="protein sequence ID" value="OAF68749.1"/>
    <property type="molecule type" value="Genomic_DNA"/>
</dbReference>
<protein>
    <submittedName>
        <fullName evidence="1">Uncharacterized protein</fullName>
    </submittedName>
</protein>
<organism evidence="1 2">
    <name type="scientific">Intoshia linei</name>
    <dbReference type="NCBI Taxonomy" id="1819745"/>
    <lineage>
        <taxon>Eukaryota</taxon>
        <taxon>Metazoa</taxon>
        <taxon>Spiralia</taxon>
        <taxon>Lophotrochozoa</taxon>
        <taxon>Mesozoa</taxon>
        <taxon>Orthonectida</taxon>
        <taxon>Rhopaluridae</taxon>
        <taxon>Intoshia</taxon>
    </lineage>
</organism>
<dbReference type="OrthoDB" id="10562881at2759"/>
<evidence type="ECO:0000313" key="1">
    <source>
        <dbReference type="EMBL" id="OAF68749.1"/>
    </source>
</evidence>
<proteinExistence type="predicted"/>